<feature type="region of interest" description="Disordered" evidence="1">
    <location>
        <begin position="235"/>
        <end position="260"/>
    </location>
</feature>
<feature type="compositionally biased region" description="Low complexity" evidence="1">
    <location>
        <begin position="235"/>
        <end position="244"/>
    </location>
</feature>
<dbReference type="EMBL" id="JARKIB010000302">
    <property type="protein sequence ID" value="KAJ7715732.1"/>
    <property type="molecule type" value="Genomic_DNA"/>
</dbReference>
<sequence length="502" mass="53304">MSTLMNDDPSDPLNLLLHHSQHNMQASDDDSSPSIGTPPDWNSLSSMWPPDDPTGAPRQYLLGAFALFSFFANANVSSPSPQSAPHVHEGHVLTPVGIASKVYEGGSGVTVGSMGLLQAFHLLASAAVLVSVVWPVGRGVWARYLVSAPSAPVLEKLLVEGKGREEEEGSETETETDGERSAGSGGSLSEEDVDVDVDAGGGSAGTRRGAPRGGGVLYPLRMRLRTAFRLYATSTSSSSTSRSSALARVRPRRPTTADASSRCSCAPSLCSRFAARLWAGVDSAAERLGPLKRTHTQTLTQTKTHTQTLAHPNTNLHTKGEHGRLRTLEAGVAVERLRVMGGRAFIREVLGSSFTSTASTSTSTPTSTSTAADKDASADADTSTDASTNTLANQSVRWPERESGRGRKRWGALLVGGDDDAQGALDGDEDGEDGEQEGAEADVEKLLCAIVLYRRVFGSPSASASLSPCIRQHERRKHKHKRKQDERSPARAKTDLGEQRGV</sequence>
<feature type="compositionally biased region" description="Basic and acidic residues" evidence="1">
    <location>
        <begin position="483"/>
        <end position="502"/>
    </location>
</feature>
<gene>
    <name evidence="2" type="ORF">B0H16DRAFT_1741697</name>
</gene>
<name>A0AAD7MG11_9AGAR</name>
<feature type="region of interest" description="Disordered" evidence="1">
    <location>
        <begin position="355"/>
        <end position="440"/>
    </location>
</feature>
<proteinExistence type="predicted"/>
<feature type="compositionally biased region" description="Acidic residues" evidence="1">
    <location>
        <begin position="166"/>
        <end position="176"/>
    </location>
</feature>
<organism evidence="2 3">
    <name type="scientific">Mycena metata</name>
    <dbReference type="NCBI Taxonomy" id="1033252"/>
    <lineage>
        <taxon>Eukaryota</taxon>
        <taxon>Fungi</taxon>
        <taxon>Dikarya</taxon>
        <taxon>Basidiomycota</taxon>
        <taxon>Agaricomycotina</taxon>
        <taxon>Agaricomycetes</taxon>
        <taxon>Agaricomycetidae</taxon>
        <taxon>Agaricales</taxon>
        <taxon>Marasmiineae</taxon>
        <taxon>Mycenaceae</taxon>
        <taxon>Mycena</taxon>
    </lineage>
</organism>
<feature type="region of interest" description="Disordered" evidence="1">
    <location>
        <begin position="23"/>
        <end position="49"/>
    </location>
</feature>
<evidence type="ECO:0000256" key="1">
    <source>
        <dbReference type="SAM" id="MobiDB-lite"/>
    </source>
</evidence>
<feature type="compositionally biased region" description="Basic residues" evidence="1">
    <location>
        <begin position="473"/>
        <end position="482"/>
    </location>
</feature>
<feature type="region of interest" description="Disordered" evidence="1">
    <location>
        <begin position="159"/>
        <end position="216"/>
    </location>
</feature>
<keyword evidence="3" id="KW-1185">Reference proteome</keyword>
<reference evidence="2" key="1">
    <citation type="submission" date="2023-03" db="EMBL/GenBank/DDBJ databases">
        <title>Massive genome expansion in bonnet fungi (Mycena s.s.) driven by repeated elements and novel gene families across ecological guilds.</title>
        <authorList>
            <consortium name="Lawrence Berkeley National Laboratory"/>
            <person name="Harder C.B."/>
            <person name="Miyauchi S."/>
            <person name="Viragh M."/>
            <person name="Kuo A."/>
            <person name="Thoen E."/>
            <person name="Andreopoulos B."/>
            <person name="Lu D."/>
            <person name="Skrede I."/>
            <person name="Drula E."/>
            <person name="Henrissat B."/>
            <person name="Morin E."/>
            <person name="Kohler A."/>
            <person name="Barry K."/>
            <person name="LaButti K."/>
            <person name="Morin E."/>
            <person name="Salamov A."/>
            <person name="Lipzen A."/>
            <person name="Mereny Z."/>
            <person name="Hegedus B."/>
            <person name="Baldrian P."/>
            <person name="Stursova M."/>
            <person name="Weitz H."/>
            <person name="Taylor A."/>
            <person name="Grigoriev I.V."/>
            <person name="Nagy L.G."/>
            <person name="Martin F."/>
            <person name="Kauserud H."/>
        </authorList>
    </citation>
    <scope>NUCLEOTIDE SEQUENCE</scope>
    <source>
        <strain evidence="2">CBHHK182m</strain>
    </source>
</reference>
<feature type="compositionally biased region" description="Low complexity" evidence="1">
    <location>
        <begin position="379"/>
        <end position="388"/>
    </location>
</feature>
<feature type="compositionally biased region" description="Acidic residues" evidence="1">
    <location>
        <begin position="417"/>
        <end position="440"/>
    </location>
</feature>
<evidence type="ECO:0000313" key="3">
    <source>
        <dbReference type="Proteomes" id="UP001215598"/>
    </source>
</evidence>
<feature type="compositionally biased region" description="Polar residues" evidence="1">
    <location>
        <begin position="23"/>
        <end position="46"/>
    </location>
</feature>
<accession>A0AAD7MG11</accession>
<dbReference type="AlphaFoldDB" id="A0AAD7MG11"/>
<comment type="caution">
    <text evidence="2">The sequence shown here is derived from an EMBL/GenBank/DDBJ whole genome shotgun (WGS) entry which is preliminary data.</text>
</comment>
<protein>
    <submittedName>
        <fullName evidence="2">Uncharacterized protein</fullName>
    </submittedName>
</protein>
<feature type="region of interest" description="Disordered" evidence="1">
    <location>
        <begin position="461"/>
        <end position="502"/>
    </location>
</feature>
<feature type="compositionally biased region" description="Low complexity" evidence="1">
    <location>
        <begin position="355"/>
        <end position="371"/>
    </location>
</feature>
<evidence type="ECO:0000313" key="2">
    <source>
        <dbReference type="EMBL" id="KAJ7715732.1"/>
    </source>
</evidence>
<dbReference type="Proteomes" id="UP001215598">
    <property type="component" value="Unassembled WGS sequence"/>
</dbReference>